<evidence type="ECO:0000256" key="2">
    <source>
        <dbReference type="ARBA" id="ARBA00023125"/>
    </source>
</evidence>
<protein>
    <submittedName>
        <fullName evidence="6">DNA-binding FadR family transcriptional regulator</fullName>
    </submittedName>
</protein>
<organism evidence="6 7">
    <name type="scientific">Sphingobium wenxiniae (strain DSM 21828 / CGMCC 1.7748 / JZ-1)</name>
    <dbReference type="NCBI Taxonomy" id="595605"/>
    <lineage>
        <taxon>Bacteria</taxon>
        <taxon>Pseudomonadati</taxon>
        <taxon>Pseudomonadota</taxon>
        <taxon>Alphaproteobacteria</taxon>
        <taxon>Sphingomonadales</taxon>
        <taxon>Sphingomonadaceae</taxon>
        <taxon>Sphingobium</taxon>
    </lineage>
</organism>
<evidence type="ECO:0000313" key="7">
    <source>
        <dbReference type="Proteomes" id="UP000316624"/>
    </source>
</evidence>
<accession>A0A562K7S3</accession>
<dbReference type="Gene3D" id="1.20.120.530">
    <property type="entry name" value="GntR ligand-binding domain-like"/>
    <property type="match status" value="1"/>
</dbReference>
<evidence type="ECO:0000259" key="5">
    <source>
        <dbReference type="Pfam" id="PF07729"/>
    </source>
</evidence>
<dbReference type="InterPro" id="IPR036388">
    <property type="entry name" value="WH-like_DNA-bd_sf"/>
</dbReference>
<evidence type="ECO:0000256" key="3">
    <source>
        <dbReference type="ARBA" id="ARBA00023163"/>
    </source>
</evidence>
<evidence type="ECO:0000256" key="4">
    <source>
        <dbReference type="SAM" id="MobiDB-lite"/>
    </source>
</evidence>
<proteinExistence type="predicted"/>
<dbReference type="SUPFAM" id="SSF48008">
    <property type="entry name" value="GntR ligand-binding domain-like"/>
    <property type="match status" value="1"/>
</dbReference>
<dbReference type="Proteomes" id="UP000316624">
    <property type="component" value="Unassembled WGS sequence"/>
</dbReference>
<evidence type="ECO:0000256" key="1">
    <source>
        <dbReference type="ARBA" id="ARBA00023015"/>
    </source>
</evidence>
<keyword evidence="3" id="KW-0804">Transcription</keyword>
<sequence length="259" mass="28417">MYENNLTRSTARKLRELALSVPEGQFLGTEKALLTQLRVSRPTFREAVQHVEAERIIIRVRGINGGLFSCRPDMEGVISSAASYLRSRDTTLGDLLLAANSAVADAVGAAAGCTDADLSVELAGLIEESAAAETADQSLADFQKDELRATYLICKMCGNPALDLMIRVLYRVGAAAFAEIFEGRNDLMQQRRTARLNILRAIQAHDRDKALTICRRNGDLSRKRIAPLLLGRQMQTLPPTESDDLNDRAADADRIMTRG</sequence>
<feature type="compositionally biased region" description="Basic and acidic residues" evidence="4">
    <location>
        <begin position="245"/>
        <end position="259"/>
    </location>
</feature>
<dbReference type="Pfam" id="PF07729">
    <property type="entry name" value="FCD"/>
    <property type="match status" value="1"/>
</dbReference>
<dbReference type="InterPro" id="IPR008920">
    <property type="entry name" value="TF_FadR/GntR_C"/>
</dbReference>
<dbReference type="GO" id="GO:0003677">
    <property type="term" value="F:DNA binding"/>
    <property type="evidence" value="ECO:0007669"/>
    <property type="project" value="UniProtKB-KW"/>
</dbReference>
<dbReference type="PANTHER" id="PTHR43537">
    <property type="entry name" value="TRANSCRIPTIONAL REGULATOR, GNTR FAMILY"/>
    <property type="match status" value="1"/>
</dbReference>
<comment type="caution">
    <text evidence="6">The sequence shown here is derived from an EMBL/GenBank/DDBJ whole genome shotgun (WGS) entry which is preliminary data.</text>
</comment>
<feature type="domain" description="GntR C-terminal" evidence="5">
    <location>
        <begin position="105"/>
        <end position="216"/>
    </location>
</feature>
<dbReference type="EMBL" id="VLKK01000016">
    <property type="protein sequence ID" value="TWH91426.1"/>
    <property type="molecule type" value="Genomic_DNA"/>
</dbReference>
<dbReference type="RefSeq" id="WP_021246160.1">
    <property type="nucleotide sequence ID" value="NZ_JACIIY010000028.1"/>
</dbReference>
<dbReference type="AlphaFoldDB" id="A0A562K7S3"/>
<dbReference type="Gene3D" id="1.10.10.10">
    <property type="entry name" value="Winged helix-like DNA-binding domain superfamily/Winged helix DNA-binding domain"/>
    <property type="match status" value="1"/>
</dbReference>
<gene>
    <name evidence="6" type="ORF">IQ35_03240</name>
</gene>
<feature type="region of interest" description="Disordered" evidence="4">
    <location>
        <begin position="236"/>
        <end position="259"/>
    </location>
</feature>
<name>A0A562K7S3_SPHWJ</name>
<dbReference type="SUPFAM" id="SSF46785">
    <property type="entry name" value="Winged helix' DNA-binding domain"/>
    <property type="match status" value="1"/>
</dbReference>
<keyword evidence="7" id="KW-1185">Reference proteome</keyword>
<reference evidence="6 7" key="1">
    <citation type="journal article" date="2015" name="Stand. Genomic Sci.">
        <title>Genomic Encyclopedia of Bacterial and Archaeal Type Strains, Phase III: the genomes of soil and plant-associated and newly described type strains.</title>
        <authorList>
            <person name="Whitman W.B."/>
            <person name="Woyke T."/>
            <person name="Klenk H.P."/>
            <person name="Zhou Y."/>
            <person name="Lilburn T.G."/>
            <person name="Beck B.J."/>
            <person name="De Vos P."/>
            <person name="Vandamme P."/>
            <person name="Eisen J.A."/>
            <person name="Garrity G."/>
            <person name="Hugenholtz P."/>
            <person name="Kyrpides N.C."/>
        </authorList>
    </citation>
    <scope>NUCLEOTIDE SEQUENCE [LARGE SCALE GENOMIC DNA]</scope>
    <source>
        <strain evidence="6 7">CGMCC 1.7748</strain>
    </source>
</reference>
<evidence type="ECO:0000313" key="6">
    <source>
        <dbReference type="EMBL" id="TWH91426.1"/>
    </source>
</evidence>
<dbReference type="InterPro" id="IPR036390">
    <property type="entry name" value="WH_DNA-bd_sf"/>
</dbReference>
<dbReference type="InterPro" id="IPR011711">
    <property type="entry name" value="GntR_C"/>
</dbReference>
<keyword evidence="1" id="KW-0805">Transcription regulation</keyword>
<keyword evidence="2 6" id="KW-0238">DNA-binding</keyword>
<dbReference type="PANTHER" id="PTHR43537:SF5">
    <property type="entry name" value="UXU OPERON TRANSCRIPTIONAL REGULATOR"/>
    <property type="match status" value="1"/>
</dbReference>